<organism evidence="3 4">
    <name type="scientific">Penicillium coprophilum</name>
    <dbReference type="NCBI Taxonomy" id="36646"/>
    <lineage>
        <taxon>Eukaryota</taxon>
        <taxon>Fungi</taxon>
        <taxon>Dikarya</taxon>
        <taxon>Ascomycota</taxon>
        <taxon>Pezizomycotina</taxon>
        <taxon>Eurotiomycetes</taxon>
        <taxon>Eurotiomycetidae</taxon>
        <taxon>Eurotiales</taxon>
        <taxon>Aspergillaceae</taxon>
        <taxon>Penicillium</taxon>
    </lineage>
</organism>
<dbReference type="SUPFAM" id="SSF55031">
    <property type="entry name" value="Bacterial exopeptidase dimerisation domain"/>
    <property type="match status" value="1"/>
</dbReference>
<gene>
    <name evidence="3" type="ORF">PENCOP_c001G01212</name>
</gene>
<evidence type="ECO:0000256" key="1">
    <source>
        <dbReference type="ARBA" id="ARBA00006247"/>
    </source>
</evidence>
<dbReference type="GO" id="GO:0016805">
    <property type="term" value="F:dipeptidase activity"/>
    <property type="evidence" value="ECO:0007669"/>
    <property type="project" value="TreeGrafter"/>
</dbReference>
<comment type="similarity">
    <text evidence="1">Belongs to the peptidase M20A family.</text>
</comment>
<dbReference type="STRING" id="36646.A0A1V6V7P1"/>
<protein>
    <recommendedName>
        <fullName evidence="2">Peptidase M20 dimerisation domain-containing protein</fullName>
    </recommendedName>
</protein>
<keyword evidence="4" id="KW-1185">Reference proteome</keyword>
<evidence type="ECO:0000313" key="3">
    <source>
        <dbReference type="EMBL" id="OQE46715.1"/>
    </source>
</evidence>
<feature type="domain" description="Peptidase M20 dimerisation" evidence="2">
    <location>
        <begin position="405"/>
        <end position="496"/>
    </location>
</feature>
<dbReference type="Pfam" id="PF01546">
    <property type="entry name" value="Peptidase_M20"/>
    <property type="match status" value="1"/>
</dbReference>
<dbReference type="EMBL" id="MDDG01000001">
    <property type="protein sequence ID" value="OQE46715.1"/>
    <property type="molecule type" value="Genomic_DNA"/>
</dbReference>
<accession>A0A1V6V7P1</accession>
<dbReference type="NCBIfam" id="TIGR01891">
    <property type="entry name" value="amidohydrolases"/>
    <property type="match status" value="1"/>
</dbReference>
<dbReference type="InterPro" id="IPR002933">
    <property type="entry name" value="Peptidase_M20"/>
</dbReference>
<dbReference type="PANTHER" id="PTHR30575:SF0">
    <property type="entry name" value="XAA-ARG DIPEPTIDASE"/>
    <property type="match status" value="1"/>
</dbReference>
<dbReference type="PANTHER" id="PTHR30575">
    <property type="entry name" value="PEPTIDASE M20"/>
    <property type="match status" value="1"/>
</dbReference>
<dbReference type="InterPro" id="IPR011650">
    <property type="entry name" value="Peptidase_M20_dimer"/>
</dbReference>
<dbReference type="InterPro" id="IPR017439">
    <property type="entry name" value="Amidohydrolase"/>
</dbReference>
<comment type="caution">
    <text evidence="3">The sequence shown here is derived from an EMBL/GenBank/DDBJ whole genome shotgun (WGS) entry which is preliminary data.</text>
</comment>
<dbReference type="CDD" id="cd05672">
    <property type="entry name" value="M20_ACY1L2-like"/>
    <property type="match status" value="1"/>
</dbReference>
<dbReference type="SUPFAM" id="SSF53187">
    <property type="entry name" value="Zn-dependent exopeptidases"/>
    <property type="match status" value="1"/>
</dbReference>
<dbReference type="InterPro" id="IPR052030">
    <property type="entry name" value="Peptidase_M20/M20A_hydrolases"/>
</dbReference>
<dbReference type="InterPro" id="IPR036264">
    <property type="entry name" value="Bact_exopeptidase_dim_dom"/>
</dbReference>
<name>A0A1V6V7P1_9EURO</name>
<reference evidence="4" key="1">
    <citation type="journal article" date="2017" name="Nat. Microbiol.">
        <title>Global analysis of biosynthetic gene clusters reveals vast potential of secondary metabolite production in Penicillium species.</title>
        <authorList>
            <person name="Nielsen J.C."/>
            <person name="Grijseels S."/>
            <person name="Prigent S."/>
            <person name="Ji B."/>
            <person name="Dainat J."/>
            <person name="Nielsen K.F."/>
            <person name="Frisvad J.C."/>
            <person name="Workman M."/>
            <person name="Nielsen J."/>
        </authorList>
    </citation>
    <scope>NUCLEOTIDE SEQUENCE [LARGE SCALE GENOMIC DNA]</scope>
    <source>
        <strain evidence="4">IBT 31321</strain>
    </source>
</reference>
<dbReference type="Proteomes" id="UP000191500">
    <property type="component" value="Unassembled WGS sequence"/>
</dbReference>
<dbReference type="Pfam" id="PF07687">
    <property type="entry name" value="M20_dimer"/>
    <property type="match status" value="1"/>
</dbReference>
<dbReference type="FunFam" id="3.30.70.360:FF:000004">
    <property type="entry name" value="Peptidase M20 domain-containing protein 2"/>
    <property type="match status" value="1"/>
</dbReference>
<dbReference type="Gene3D" id="3.40.630.10">
    <property type="entry name" value="Zn peptidases"/>
    <property type="match status" value="1"/>
</dbReference>
<evidence type="ECO:0000313" key="4">
    <source>
        <dbReference type="Proteomes" id="UP000191500"/>
    </source>
</evidence>
<sequence>MTYYQRSKSTGNIHIQQDSFVRSRHSMESTVTIHHGPYEFIPPTASPGLKFLQRFLPALDSLTPAENRVTPFFTPSAPILIGSDPPTAASQAVPLMEVRSRHICKFHHQVHLAWDIDLGRDIGPVETSHKRTAPDEETAHKGQLYAPLAGNIQMKRTVMFEATSETTFVADPDQFAVRVREFNVLDLEGRDESDLQIVEMRIFLDQRPIQAHSAIKGQTEIIHKVCGAIDQYESKLSEINQKIWSNPELALKEHSAHDSICELFESLDAGYQVHRKAYGVGTAFEVIYSHGEGGRTMAFNAEYDALPGMGHACGHNLIATSSIAAFLATCETMDTLYSDEIGYSVRLLGTPAEEGGGGKLLLINAGAYKNVDACFMVHPFPVLSGAPDLMSSSSCTGQYLANDKVEVTFTGKPAHASAAPWEGVNALDAVVSAYVNISMLRQQILPTQKIHGIISQGGERPNVIPASTTVEYYIRSETVKTLKPLTEKVLKCFEAAATATGCTVEYEWEAAYKDMKINKPICDSYVSAMNAMGHSTIFDAAGQVGGLSGGSTDMGNVSYEVPGFHGGFYIYADGVNHTPEFTAGAGSEEGFKRSLHCAAGMAVVACRALVDESFATAIKSDFEKGLEI</sequence>
<proteinExistence type="inferred from homology"/>
<dbReference type="AlphaFoldDB" id="A0A1V6V7P1"/>
<dbReference type="Gene3D" id="3.30.70.360">
    <property type="match status" value="1"/>
</dbReference>
<evidence type="ECO:0000259" key="2">
    <source>
        <dbReference type="Pfam" id="PF07687"/>
    </source>
</evidence>